<organism evidence="1 2">
    <name type="scientific">Cucumis melo var. makuwa</name>
    <name type="common">Oriental melon</name>
    <dbReference type="NCBI Taxonomy" id="1194695"/>
    <lineage>
        <taxon>Eukaryota</taxon>
        <taxon>Viridiplantae</taxon>
        <taxon>Streptophyta</taxon>
        <taxon>Embryophyta</taxon>
        <taxon>Tracheophyta</taxon>
        <taxon>Spermatophyta</taxon>
        <taxon>Magnoliopsida</taxon>
        <taxon>eudicotyledons</taxon>
        <taxon>Gunneridae</taxon>
        <taxon>Pentapetalae</taxon>
        <taxon>rosids</taxon>
        <taxon>fabids</taxon>
        <taxon>Cucurbitales</taxon>
        <taxon>Cucurbitaceae</taxon>
        <taxon>Benincaseae</taxon>
        <taxon>Cucumis</taxon>
    </lineage>
</organism>
<comment type="caution">
    <text evidence="1">The sequence shown here is derived from an EMBL/GenBank/DDBJ whole genome shotgun (WGS) entry which is preliminary data.</text>
</comment>
<dbReference type="AlphaFoldDB" id="A0A5D3C786"/>
<dbReference type="EMBL" id="SSTD01013081">
    <property type="protein sequence ID" value="TYK07807.1"/>
    <property type="molecule type" value="Genomic_DNA"/>
</dbReference>
<name>A0A5D3C786_CUCMM</name>
<sequence>MKILSWNTRGIMFCKFDEVMLENLRKTLFVFELCSGQKIGWEKSSICGINVEDSQILSTTNNLNCKVESIPLIYLGLPLGGYPKSSLFCQPIIDKSKESWKNGEGSVLSSLERLVRKFFWKGNKGGKLDHLAKWDDVTKSQKDEGLGLGKLKHKNLALLSKWGWRFLVEQNSLCVK</sequence>
<dbReference type="Proteomes" id="UP000321947">
    <property type="component" value="Unassembled WGS sequence"/>
</dbReference>
<reference evidence="1 2" key="1">
    <citation type="submission" date="2019-08" db="EMBL/GenBank/DDBJ databases">
        <title>Draft genome sequences of two oriental melons (Cucumis melo L. var makuwa).</title>
        <authorList>
            <person name="Kwon S.-Y."/>
        </authorList>
    </citation>
    <scope>NUCLEOTIDE SEQUENCE [LARGE SCALE GENOMIC DNA]</scope>
    <source>
        <strain evidence="2">cv. Chang Bougi</strain>
        <tissue evidence="1">Leaf</tissue>
    </source>
</reference>
<evidence type="ECO:0000313" key="2">
    <source>
        <dbReference type="Proteomes" id="UP000321947"/>
    </source>
</evidence>
<proteinExistence type="predicted"/>
<gene>
    <name evidence="1" type="ORF">E5676_scaffold1737G001010</name>
</gene>
<dbReference type="PANTHER" id="PTHR33116">
    <property type="entry name" value="REVERSE TRANSCRIPTASE ZINC-BINDING DOMAIN-CONTAINING PROTEIN-RELATED-RELATED"/>
    <property type="match status" value="1"/>
</dbReference>
<evidence type="ECO:0000313" key="1">
    <source>
        <dbReference type="EMBL" id="TYK07807.1"/>
    </source>
</evidence>
<dbReference type="PANTHER" id="PTHR33116:SF78">
    <property type="entry name" value="OS12G0587133 PROTEIN"/>
    <property type="match status" value="1"/>
</dbReference>
<protein>
    <submittedName>
        <fullName evidence="1">Putative ribonuclease H protein</fullName>
    </submittedName>
</protein>
<accession>A0A5D3C786</accession>